<accession>A0A168T4W6</accession>
<dbReference type="GO" id="GO:0008474">
    <property type="term" value="F:palmitoyl-(protein) hydrolase activity"/>
    <property type="evidence" value="ECO:0007669"/>
    <property type="project" value="TreeGrafter"/>
</dbReference>
<evidence type="ECO:0000256" key="2">
    <source>
        <dbReference type="SAM" id="Phobius"/>
    </source>
</evidence>
<dbReference type="PANTHER" id="PTHR12277:SF81">
    <property type="entry name" value="PROTEIN ABHD13"/>
    <property type="match status" value="1"/>
</dbReference>
<evidence type="ECO:0000256" key="1">
    <source>
        <dbReference type="SAM" id="MobiDB-lite"/>
    </source>
</evidence>
<proteinExistence type="predicted"/>
<dbReference type="InterPro" id="IPR029058">
    <property type="entry name" value="AB_hydrolase_fold"/>
</dbReference>
<organism evidence="4">
    <name type="scientific">Absidia glauca</name>
    <name type="common">Pin mould</name>
    <dbReference type="NCBI Taxonomy" id="4829"/>
    <lineage>
        <taxon>Eukaryota</taxon>
        <taxon>Fungi</taxon>
        <taxon>Fungi incertae sedis</taxon>
        <taxon>Mucoromycota</taxon>
        <taxon>Mucoromycotina</taxon>
        <taxon>Mucoromycetes</taxon>
        <taxon>Mucorales</taxon>
        <taxon>Cunninghamellaceae</taxon>
        <taxon>Absidia</taxon>
    </lineage>
</organism>
<feature type="domain" description="Serine aminopeptidase S33" evidence="3">
    <location>
        <begin position="112"/>
        <end position="212"/>
    </location>
</feature>
<dbReference type="GO" id="GO:0016020">
    <property type="term" value="C:membrane"/>
    <property type="evidence" value="ECO:0007669"/>
    <property type="project" value="TreeGrafter"/>
</dbReference>
<dbReference type="EMBL" id="LT555008">
    <property type="protein sequence ID" value="SAM09469.1"/>
    <property type="molecule type" value="Genomic_DNA"/>
</dbReference>
<dbReference type="SUPFAM" id="SSF53474">
    <property type="entry name" value="alpha/beta-Hydrolases"/>
    <property type="match status" value="1"/>
</dbReference>
<dbReference type="PANTHER" id="PTHR12277">
    <property type="entry name" value="ALPHA/BETA HYDROLASE DOMAIN-CONTAINING PROTEIN"/>
    <property type="match status" value="1"/>
</dbReference>
<dbReference type="OrthoDB" id="10249433at2759"/>
<dbReference type="FunCoup" id="A0A168T4W6">
    <property type="interactions" value="238"/>
</dbReference>
<protein>
    <recommendedName>
        <fullName evidence="3">Serine aminopeptidase S33 domain-containing protein</fullName>
    </recommendedName>
</protein>
<feature type="transmembrane region" description="Helical" evidence="2">
    <location>
        <begin position="12"/>
        <end position="31"/>
    </location>
</feature>
<keyword evidence="2" id="KW-1133">Transmembrane helix</keyword>
<dbReference type="AlphaFoldDB" id="A0A168T4W6"/>
<evidence type="ECO:0000259" key="3">
    <source>
        <dbReference type="Pfam" id="PF12146"/>
    </source>
</evidence>
<feature type="region of interest" description="Disordered" evidence="1">
    <location>
        <begin position="293"/>
        <end position="313"/>
    </location>
</feature>
<keyword evidence="2" id="KW-0812">Transmembrane</keyword>
<dbReference type="InParanoid" id="A0A168T4W6"/>
<dbReference type="STRING" id="4829.A0A168T4W6"/>
<dbReference type="OMA" id="WLPEQGY"/>
<keyword evidence="2" id="KW-0472">Membrane</keyword>
<gene>
    <name evidence="4" type="primary">ABSGL_15145.1 scaffold 15162</name>
</gene>
<evidence type="ECO:0000313" key="4">
    <source>
        <dbReference type="EMBL" id="SAM09469.1"/>
    </source>
</evidence>
<dbReference type="Pfam" id="PF12146">
    <property type="entry name" value="Hydrolase_4"/>
    <property type="match status" value="1"/>
</dbReference>
<evidence type="ECO:0000313" key="5">
    <source>
        <dbReference type="Proteomes" id="UP000078561"/>
    </source>
</evidence>
<sequence>MLKFSLPSWLSYFLSFTGIASVAGALLLYIYQCELIYPSSFPDGSRTEVAKPSEFGMTYTEETLTTKDKIKLRTYVISLEDVDRAKQAPTILYFHGHRLPVAKIFYQKFKANVVMLSYRGYGFSEGKANEKGLQLDAQTLLDFVKEHPILKDTKLVAYGQSIGGAVAIDLVSRNEDAFSGLIVENTFLSIPKLIPSVFPALRYLTVLCHQQWPSEVNIQRIVKSPALFLSGAKDELVPPSHMTRLYELCGTRENKDWVEFTNGTHNDTCMQSGYFSAIREFLETRVMDIGTSDSKEDSALELDSPPIGGGLHRQEGYQLVSGRDNDIRMAQSFSIEEVELDE</sequence>
<dbReference type="Gene3D" id="3.40.50.1820">
    <property type="entry name" value="alpha/beta hydrolase"/>
    <property type="match status" value="1"/>
</dbReference>
<dbReference type="Proteomes" id="UP000078561">
    <property type="component" value="Unassembled WGS sequence"/>
</dbReference>
<name>A0A168T4W6_ABSGL</name>
<reference evidence="4" key="1">
    <citation type="submission" date="2016-04" db="EMBL/GenBank/DDBJ databases">
        <authorList>
            <person name="Evans L.H."/>
            <person name="Alamgir A."/>
            <person name="Owens N."/>
            <person name="Weber N.D."/>
            <person name="Virtaneva K."/>
            <person name="Barbian K."/>
            <person name="Babar A."/>
            <person name="Rosenke K."/>
        </authorList>
    </citation>
    <scope>NUCLEOTIDE SEQUENCE [LARGE SCALE GENOMIC DNA]</scope>
    <source>
        <strain evidence="4">CBS 101.48</strain>
    </source>
</reference>
<keyword evidence="5" id="KW-1185">Reference proteome</keyword>
<dbReference type="InterPro" id="IPR022742">
    <property type="entry name" value="Hydrolase_4"/>
</dbReference>